<evidence type="ECO:0000256" key="1">
    <source>
        <dbReference type="SAM" id="MobiDB-lite"/>
    </source>
</evidence>
<protein>
    <submittedName>
        <fullName evidence="2">Uncharacterized protein</fullName>
    </submittedName>
</protein>
<sequence length="279" mass="30472">MYTCHNFYRVGYMSSLLNSDMTEEYDPMALVSDAEVASAPEIFTSDSEADPELMSDDDDPDDFRPFALHDFGDDIPFVDDVLAFPLPIHDQLIIGHPDGEHLVKPIPIHAIPLTAIPAEDWPFVVDLDDDIDVPVIQVDHIDDDLGDGEVFDIAILDVASPVVSFIDISSYSDPDSIADSFESVTSSALLAVGLGAYPTDDDDDDAMSVAPASLVHVPTPTHTPPHTPTHVANDSSSSPPVRRTILVVHVVFVMLQLFRIHLPLMGESLLVIHIYPHLS</sequence>
<comment type="caution">
    <text evidence="2">The sequence shown here is derived from an EMBL/GenBank/DDBJ whole genome shotgun (WGS) entry which is preliminary data.</text>
</comment>
<feature type="region of interest" description="Disordered" evidence="1">
    <location>
        <begin position="219"/>
        <end position="239"/>
    </location>
</feature>
<reference evidence="2" key="1">
    <citation type="journal article" date="2017" name="Nature">
        <title>The sunflower genome provides insights into oil metabolism, flowering and Asterid evolution.</title>
        <authorList>
            <person name="Badouin H."/>
            <person name="Gouzy J."/>
            <person name="Grassa C.J."/>
            <person name="Murat F."/>
            <person name="Staton S.E."/>
            <person name="Cottret L."/>
            <person name="Lelandais-Briere C."/>
            <person name="Owens G.L."/>
            <person name="Carrere S."/>
            <person name="Mayjonade B."/>
            <person name="Legrand L."/>
            <person name="Gill N."/>
            <person name="Kane N.C."/>
            <person name="Bowers J.E."/>
            <person name="Hubner S."/>
            <person name="Bellec A."/>
            <person name="Berard A."/>
            <person name="Berges H."/>
            <person name="Blanchet N."/>
            <person name="Boniface M.C."/>
            <person name="Brunel D."/>
            <person name="Catrice O."/>
            <person name="Chaidir N."/>
            <person name="Claudel C."/>
            <person name="Donnadieu C."/>
            <person name="Faraut T."/>
            <person name="Fievet G."/>
            <person name="Helmstetter N."/>
            <person name="King M."/>
            <person name="Knapp S.J."/>
            <person name="Lai Z."/>
            <person name="Le Paslier M.C."/>
            <person name="Lippi Y."/>
            <person name="Lorenzon L."/>
            <person name="Mandel J.R."/>
            <person name="Marage G."/>
            <person name="Marchand G."/>
            <person name="Marquand E."/>
            <person name="Bret-Mestries E."/>
            <person name="Morien E."/>
            <person name="Nambeesan S."/>
            <person name="Nguyen T."/>
            <person name="Pegot-Espagnet P."/>
            <person name="Pouilly N."/>
            <person name="Raftis F."/>
            <person name="Sallet E."/>
            <person name="Schiex T."/>
            <person name="Thomas J."/>
            <person name="Vandecasteele C."/>
            <person name="Vares D."/>
            <person name="Vear F."/>
            <person name="Vautrin S."/>
            <person name="Crespi M."/>
            <person name="Mangin B."/>
            <person name="Burke J.M."/>
            <person name="Salse J."/>
            <person name="Munos S."/>
            <person name="Vincourt P."/>
            <person name="Rieseberg L.H."/>
            <person name="Langlade N.B."/>
        </authorList>
    </citation>
    <scope>NUCLEOTIDE SEQUENCE</scope>
    <source>
        <tissue evidence="2">Leaves</tissue>
    </source>
</reference>
<reference evidence="2" key="2">
    <citation type="submission" date="2020-06" db="EMBL/GenBank/DDBJ databases">
        <title>Helianthus annuus Genome sequencing and assembly Release 2.</title>
        <authorList>
            <person name="Gouzy J."/>
            <person name="Langlade N."/>
            <person name="Munos S."/>
        </authorList>
    </citation>
    <scope>NUCLEOTIDE SEQUENCE</scope>
    <source>
        <tissue evidence="2">Leaves</tissue>
    </source>
</reference>
<dbReference type="Proteomes" id="UP000215914">
    <property type="component" value="Unassembled WGS sequence"/>
</dbReference>
<dbReference type="AlphaFoldDB" id="A0A9K3EFJ2"/>
<accession>A0A9K3EFJ2</accession>
<evidence type="ECO:0000313" key="3">
    <source>
        <dbReference type="Proteomes" id="UP000215914"/>
    </source>
</evidence>
<keyword evidence="3" id="KW-1185">Reference proteome</keyword>
<evidence type="ECO:0000313" key="2">
    <source>
        <dbReference type="EMBL" id="KAF5772199.1"/>
    </source>
</evidence>
<gene>
    <name evidence="2" type="ORF">HanXRQr2_Chr13g0574011</name>
</gene>
<organism evidence="2 3">
    <name type="scientific">Helianthus annuus</name>
    <name type="common">Common sunflower</name>
    <dbReference type="NCBI Taxonomy" id="4232"/>
    <lineage>
        <taxon>Eukaryota</taxon>
        <taxon>Viridiplantae</taxon>
        <taxon>Streptophyta</taxon>
        <taxon>Embryophyta</taxon>
        <taxon>Tracheophyta</taxon>
        <taxon>Spermatophyta</taxon>
        <taxon>Magnoliopsida</taxon>
        <taxon>eudicotyledons</taxon>
        <taxon>Gunneridae</taxon>
        <taxon>Pentapetalae</taxon>
        <taxon>asterids</taxon>
        <taxon>campanulids</taxon>
        <taxon>Asterales</taxon>
        <taxon>Asteraceae</taxon>
        <taxon>Asteroideae</taxon>
        <taxon>Heliantheae alliance</taxon>
        <taxon>Heliantheae</taxon>
        <taxon>Helianthus</taxon>
    </lineage>
</organism>
<dbReference type="Gramene" id="mRNA:HanXRQr2_Chr13g0574011">
    <property type="protein sequence ID" value="CDS:HanXRQr2_Chr13g0574011.1"/>
    <property type="gene ID" value="HanXRQr2_Chr13g0574011"/>
</dbReference>
<dbReference type="EMBL" id="MNCJ02000328">
    <property type="protein sequence ID" value="KAF5772199.1"/>
    <property type="molecule type" value="Genomic_DNA"/>
</dbReference>
<name>A0A9K3EFJ2_HELAN</name>
<proteinExistence type="predicted"/>